<evidence type="ECO:0000259" key="2">
    <source>
        <dbReference type="Pfam" id="PF13335"/>
    </source>
</evidence>
<gene>
    <name evidence="3" type="ORF">HNQ40_003341</name>
</gene>
<dbReference type="PANTHER" id="PTHR32039:SF7">
    <property type="entry name" value="COMPETENCE PROTEIN COMM"/>
    <property type="match status" value="1"/>
</dbReference>
<dbReference type="InterPro" id="IPR025158">
    <property type="entry name" value="Mg_chelat-rel_C"/>
</dbReference>
<accession>A0A7X0LLI3</accession>
<dbReference type="PANTHER" id="PTHR32039">
    <property type="entry name" value="MAGNESIUM-CHELATASE SUBUNIT CHLI"/>
    <property type="match status" value="1"/>
</dbReference>
<dbReference type="InterPro" id="IPR045006">
    <property type="entry name" value="CHLI-like"/>
</dbReference>
<dbReference type="GO" id="GO:0005524">
    <property type="term" value="F:ATP binding"/>
    <property type="evidence" value="ECO:0007669"/>
    <property type="project" value="InterPro"/>
</dbReference>
<dbReference type="SUPFAM" id="SSF52540">
    <property type="entry name" value="P-loop containing nucleoside triphosphate hydrolases"/>
    <property type="match status" value="1"/>
</dbReference>
<dbReference type="Gene3D" id="3.40.50.300">
    <property type="entry name" value="P-loop containing nucleotide triphosphate hydrolases"/>
    <property type="match status" value="1"/>
</dbReference>
<feature type="domain" description="Mg chelatase-related protein C-terminal" evidence="2">
    <location>
        <begin position="175"/>
        <end position="269"/>
    </location>
</feature>
<evidence type="ECO:0000313" key="4">
    <source>
        <dbReference type="Proteomes" id="UP000541810"/>
    </source>
</evidence>
<dbReference type="AlphaFoldDB" id="A0A7X0LLI3"/>
<evidence type="ECO:0000313" key="3">
    <source>
        <dbReference type="EMBL" id="MBB6431535.1"/>
    </source>
</evidence>
<organism evidence="3 4">
    <name type="scientific">Algisphaera agarilytica</name>
    <dbReference type="NCBI Taxonomy" id="1385975"/>
    <lineage>
        <taxon>Bacteria</taxon>
        <taxon>Pseudomonadati</taxon>
        <taxon>Planctomycetota</taxon>
        <taxon>Phycisphaerae</taxon>
        <taxon>Phycisphaerales</taxon>
        <taxon>Phycisphaeraceae</taxon>
        <taxon>Algisphaera</taxon>
    </lineage>
</organism>
<dbReference type="InterPro" id="IPR000523">
    <property type="entry name" value="Mg_chelatse_chII-like_cat_dom"/>
</dbReference>
<comment type="caution">
    <text evidence="3">The sequence shown here is derived from an EMBL/GenBank/DDBJ whole genome shotgun (WGS) entry which is preliminary data.</text>
</comment>
<feature type="domain" description="Magnesium chelatase ChlI-like catalytic" evidence="1">
    <location>
        <begin position="1"/>
        <end position="167"/>
    </location>
</feature>
<reference evidence="3 4" key="1">
    <citation type="submission" date="2020-08" db="EMBL/GenBank/DDBJ databases">
        <title>Genomic Encyclopedia of Type Strains, Phase IV (KMG-IV): sequencing the most valuable type-strain genomes for metagenomic binning, comparative biology and taxonomic classification.</title>
        <authorList>
            <person name="Goeker M."/>
        </authorList>
    </citation>
    <scope>NUCLEOTIDE SEQUENCE [LARGE SCALE GENOMIC DNA]</scope>
    <source>
        <strain evidence="3 4">DSM 103725</strain>
    </source>
</reference>
<evidence type="ECO:0000259" key="1">
    <source>
        <dbReference type="Pfam" id="PF01078"/>
    </source>
</evidence>
<proteinExistence type="predicted"/>
<dbReference type="Proteomes" id="UP000541810">
    <property type="component" value="Unassembled WGS sequence"/>
</dbReference>
<sequence>MCAKALPGILPPLSRDEALEVTRIYSSIGQVPKGQSLMTARPVRGPHHTASPFAVVGGGAIPRPGEVSLAHHGVLFLDEMPEFPRAVLETLRQPLEDNHVTIARAQGSIRFPARFMLVAAMNPTPKGSKPTDDVSQRAMDKYMAKISGPLIDRVDIHVEVPPVPYQQLTGEKNGTDSATLRQRVVQARARQAERNGGPLKTNRVLSGSELDEVAPLEPQAKELLREAMTSIGLSARAYDKVRRVARTIADLEECHDITVAHVGEAIQYRLLDRST</sequence>
<dbReference type="Pfam" id="PF13335">
    <property type="entry name" value="Mg_chelatase_C"/>
    <property type="match status" value="1"/>
</dbReference>
<dbReference type="Pfam" id="PF01078">
    <property type="entry name" value="Mg_chelatase"/>
    <property type="match status" value="1"/>
</dbReference>
<dbReference type="EMBL" id="JACHGY010000001">
    <property type="protein sequence ID" value="MBB6431535.1"/>
    <property type="molecule type" value="Genomic_DNA"/>
</dbReference>
<protein>
    <submittedName>
        <fullName evidence="3">Mg chelatase-like protein</fullName>
    </submittedName>
</protein>
<keyword evidence="4" id="KW-1185">Reference proteome</keyword>
<name>A0A7X0LLI3_9BACT</name>
<dbReference type="InterPro" id="IPR027417">
    <property type="entry name" value="P-loop_NTPase"/>
</dbReference>